<dbReference type="Proteomes" id="UP000002218">
    <property type="component" value="Chromosome"/>
</dbReference>
<reference evidence="4 5" key="2">
    <citation type="journal article" date="2010" name="Stand. Genomic Sci.">
        <title>Complete genome sequence of Nakamurella multipartita type strain (Y-104).</title>
        <authorList>
            <person name="Tice H."/>
            <person name="Mayilraj S."/>
            <person name="Sims D."/>
            <person name="Lapidus A."/>
            <person name="Nolan M."/>
            <person name="Lucas S."/>
            <person name="Glavina Del Rio T."/>
            <person name="Copeland A."/>
            <person name="Cheng J.F."/>
            <person name="Meincke L."/>
            <person name="Bruce D."/>
            <person name="Goodwin L."/>
            <person name="Pitluck S."/>
            <person name="Ivanova N."/>
            <person name="Mavromatis K."/>
            <person name="Ovchinnikova G."/>
            <person name="Pati A."/>
            <person name="Chen A."/>
            <person name="Palaniappan K."/>
            <person name="Land M."/>
            <person name="Hauser L."/>
            <person name="Chang Y.J."/>
            <person name="Jeffries C.D."/>
            <person name="Detter J.C."/>
            <person name="Brettin T."/>
            <person name="Rohde M."/>
            <person name="Goker M."/>
            <person name="Bristow J."/>
            <person name="Eisen J.A."/>
            <person name="Markowitz V."/>
            <person name="Hugenholtz P."/>
            <person name="Kyrpides N.C."/>
            <person name="Klenk H.P."/>
            <person name="Chen F."/>
        </authorList>
    </citation>
    <scope>NUCLEOTIDE SEQUENCE [LARGE SCALE GENOMIC DNA]</scope>
    <source>
        <strain evidence="5">ATCC 700099 / DSM 44233 / CIP 104796 / JCM 9543 / NBRC 105858 / Y-104</strain>
    </source>
</reference>
<dbReference type="InterPro" id="IPR003736">
    <property type="entry name" value="PAAI_dom"/>
</dbReference>
<dbReference type="HOGENOM" id="CLU_089876_11_0_11"/>
<dbReference type="CDD" id="cd03443">
    <property type="entry name" value="PaaI_thioesterase"/>
    <property type="match status" value="1"/>
</dbReference>
<dbReference type="Gene3D" id="3.10.129.10">
    <property type="entry name" value="Hotdog Thioesterase"/>
    <property type="match status" value="1"/>
</dbReference>
<dbReference type="KEGG" id="nml:Namu_2481"/>
<evidence type="ECO:0000256" key="2">
    <source>
        <dbReference type="ARBA" id="ARBA00022801"/>
    </source>
</evidence>
<dbReference type="InParanoid" id="C8X6J4"/>
<accession>C8X6J4</accession>
<dbReference type="eggNOG" id="COG2050">
    <property type="taxonomic scope" value="Bacteria"/>
</dbReference>
<dbReference type="EMBL" id="CP001737">
    <property type="protein sequence ID" value="ACV78849.1"/>
    <property type="molecule type" value="Genomic_DNA"/>
</dbReference>
<dbReference type="NCBIfam" id="TIGR00369">
    <property type="entry name" value="unchar_dom_1"/>
    <property type="match status" value="1"/>
</dbReference>
<dbReference type="InterPro" id="IPR029069">
    <property type="entry name" value="HotDog_dom_sf"/>
</dbReference>
<dbReference type="FunFam" id="3.10.129.10:FF:000022">
    <property type="entry name" value="Phenylacetic acid degradation protein"/>
    <property type="match status" value="1"/>
</dbReference>
<keyword evidence="5" id="KW-1185">Reference proteome</keyword>
<dbReference type="SUPFAM" id="SSF54637">
    <property type="entry name" value="Thioesterase/thiol ester dehydrase-isomerase"/>
    <property type="match status" value="1"/>
</dbReference>
<dbReference type="RefSeq" id="WP_015747737.1">
    <property type="nucleotide sequence ID" value="NC_013235.1"/>
</dbReference>
<dbReference type="STRING" id="479431.Namu_2481"/>
<name>C8X6J4_NAKMY</name>
<dbReference type="PANTHER" id="PTHR42856">
    <property type="entry name" value="ACYL-COENZYME A THIOESTERASE PAAI"/>
    <property type="match status" value="1"/>
</dbReference>
<reference evidence="5" key="1">
    <citation type="submission" date="2009-09" db="EMBL/GenBank/DDBJ databases">
        <title>The complete genome of Nakamurella multipartita DSM 44233.</title>
        <authorList>
            <consortium name="US DOE Joint Genome Institute (JGI-PGF)"/>
            <person name="Lucas S."/>
            <person name="Copeland A."/>
            <person name="Lapidus A."/>
            <person name="Glavina del Rio T."/>
            <person name="Dalin E."/>
            <person name="Tice H."/>
            <person name="Bruce D."/>
            <person name="Goodwin L."/>
            <person name="Pitluck S."/>
            <person name="Kyrpides N."/>
            <person name="Mavromatis K."/>
            <person name="Ivanova N."/>
            <person name="Ovchinnikova G."/>
            <person name="Sims D."/>
            <person name="Meincke L."/>
            <person name="Brettin T."/>
            <person name="Detter J.C."/>
            <person name="Han C."/>
            <person name="Larimer F."/>
            <person name="Land M."/>
            <person name="Hauser L."/>
            <person name="Markowitz V."/>
            <person name="Cheng J.-F."/>
            <person name="Hugenholtz P."/>
            <person name="Woyke T."/>
            <person name="Wu D."/>
            <person name="Klenk H.-P."/>
            <person name="Eisen J.A."/>
        </authorList>
    </citation>
    <scope>NUCLEOTIDE SEQUENCE [LARGE SCALE GENOMIC DNA]</scope>
    <source>
        <strain evidence="5">ATCC 700099 / DSM 44233 / CIP 104796 / JCM 9543 / NBRC 105858 / Y-104</strain>
    </source>
</reference>
<evidence type="ECO:0000259" key="3">
    <source>
        <dbReference type="Pfam" id="PF03061"/>
    </source>
</evidence>
<evidence type="ECO:0000256" key="1">
    <source>
        <dbReference type="ARBA" id="ARBA00008324"/>
    </source>
</evidence>
<dbReference type="Pfam" id="PF03061">
    <property type="entry name" value="4HBT"/>
    <property type="match status" value="1"/>
</dbReference>
<dbReference type="InterPro" id="IPR006683">
    <property type="entry name" value="Thioestr_dom"/>
</dbReference>
<gene>
    <name evidence="4" type="ordered locus">Namu_2481</name>
</gene>
<dbReference type="InterPro" id="IPR052723">
    <property type="entry name" value="Acyl-CoA_thioesterase_PaaI"/>
</dbReference>
<sequence length="160" mass="16683">MTRPDFPPIESAAGPDELAGRCAAAMWAQDRASQQLGMSPPVVGPGRASLTMRVREDMVNGQGNCHGGVLATLADSAFAFACNTYDEVTVAAGFDIVFVAPARLGDQLTATALERARFGRSGLYDVSITRADGELVAEFRGRSRSLGRPLLGPGEPSAGA</sequence>
<dbReference type="NCBIfam" id="TIGR02286">
    <property type="entry name" value="PaaD"/>
    <property type="match status" value="1"/>
</dbReference>
<dbReference type="PANTHER" id="PTHR42856:SF1">
    <property type="entry name" value="ACYL-COENZYME A THIOESTERASE PAAI"/>
    <property type="match status" value="1"/>
</dbReference>
<protein>
    <submittedName>
        <fullName evidence="4">Phenylacetic acid degradation protein PaaD</fullName>
    </submittedName>
</protein>
<comment type="similarity">
    <text evidence="1">Belongs to the thioesterase PaaI family.</text>
</comment>
<evidence type="ECO:0000313" key="5">
    <source>
        <dbReference type="Proteomes" id="UP000002218"/>
    </source>
</evidence>
<organism evidence="4 5">
    <name type="scientific">Nakamurella multipartita (strain ATCC 700099 / DSM 44233 / CIP 104796 / JCM 9543 / NBRC 105858 / Y-104)</name>
    <name type="common">Microsphaera multipartita</name>
    <dbReference type="NCBI Taxonomy" id="479431"/>
    <lineage>
        <taxon>Bacteria</taxon>
        <taxon>Bacillati</taxon>
        <taxon>Actinomycetota</taxon>
        <taxon>Actinomycetes</taxon>
        <taxon>Nakamurellales</taxon>
        <taxon>Nakamurellaceae</taxon>
        <taxon>Nakamurella</taxon>
    </lineage>
</organism>
<feature type="domain" description="Thioesterase" evidence="3">
    <location>
        <begin position="62"/>
        <end position="137"/>
    </location>
</feature>
<dbReference type="GO" id="GO:0016289">
    <property type="term" value="F:acyl-CoA hydrolase activity"/>
    <property type="evidence" value="ECO:0007669"/>
    <property type="project" value="UniProtKB-ARBA"/>
</dbReference>
<keyword evidence="2" id="KW-0378">Hydrolase</keyword>
<evidence type="ECO:0000313" key="4">
    <source>
        <dbReference type="EMBL" id="ACV78849.1"/>
    </source>
</evidence>
<dbReference type="AlphaFoldDB" id="C8X6J4"/>
<proteinExistence type="inferred from homology"/>
<dbReference type="InterPro" id="IPR011973">
    <property type="entry name" value="PaaD"/>
</dbReference>